<reference evidence="1 2" key="1">
    <citation type="submission" date="2016-03" db="EMBL/GenBank/DDBJ databases">
        <authorList>
            <person name="Ploux O."/>
        </authorList>
    </citation>
    <scope>NUCLEOTIDE SEQUENCE [LARGE SCALE GENOMIC DNA]</scope>
    <source>
        <strain evidence="1 2">URUG2</strain>
    </source>
</reference>
<name>A0A2D3URD5_9PEZI</name>
<evidence type="ECO:0000313" key="1">
    <source>
        <dbReference type="EMBL" id="CZT18531.1"/>
    </source>
</evidence>
<evidence type="ECO:0000313" key="2">
    <source>
        <dbReference type="Proteomes" id="UP000225277"/>
    </source>
</evidence>
<dbReference type="Proteomes" id="UP000225277">
    <property type="component" value="Unassembled WGS sequence"/>
</dbReference>
<gene>
    <name evidence="1" type="ORF">RCC_04376</name>
</gene>
<keyword evidence="2" id="KW-1185">Reference proteome</keyword>
<sequence>MSIQPSTLHYVAAFLYAATIPKHTRVGMKSIDPAVRTIHGTANEKAKKLLTPTWQHCNLWLITSALMSLKWAKTGGPVGTEEKVIVWAQVAFGIVTGYQYFKHDMYPGLACLWAAPAATVAAMMWHKT</sequence>
<accession>A0A2D3URD5</accession>
<dbReference type="EMBL" id="FJUY01000006">
    <property type="protein sequence ID" value="CZT18531.1"/>
    <property type="molecule type" value="Genomic_DNA"/>
</dbReference>
<protein>
    <submittedName>
        <fullName evidence="1">Uncharacterized protein</fullName>
    </submittedName>
</protein>
<dbReference type="GeneID" id="35599551"/>
<proteinExistence type="predicted"/>
<dbReference type="RefSeq" id="XP_023625421.1">
    <property type="nucleotide sequence ID" value="XM_023769653.1"/>
</dbReference>
<dbReference type="AlphaFoldDB" id="A0A2D3URD5"/>
<organism evidence="1 2">
    <name type="scientific">Ramularia collo-cygni</name>
    <dbReference type="NCBI Taxonomy" id="112498"/>
    <lineage>
        <taxon>Eukaryota</taxon>
        <taxon>Fungi</taxon>
        <taxon>Dikarya</taxon>
        <taxon>Ascomycota</taxon>
        <taxon>Pezizomycotina</taxon>
        <taxon>Dothideomycetes</taxon>
        <taxon>Dothideomycetidae</taxon>
        <taxon>Mycosphaerellales</taxon>
        <taxon>Mycosphaerellaceae</taxon>
        <taxon>Ramularia</taxon>
    </lineage>
</organism>
<dbReference type="OrthoDB" id="4502040at2759"/>
<dbReference type="STRING" id="112498.A0A2D3URD5"/>